<feature type="domain" description="YopX protein" evidence="1">
    <location>
        <begin position="41"/>
        <end position="116"/>
    </location>
</feature>
<dbReference type="Proteomes" id="UP000264960">
    <property type="component" value="Chromosome"/>
</dbReference>
<dbReference type="InterPro" id="IPR023385">
    <property type="entry name" value="YopX-like_C"/>
</dbReference>
<dbReference type="Gene3D" id="2.30.30.290">
    <property type="entry name" value="YopX-like domains"/>
    <property type="match status" value="1"/>
</dbReference>
<dbReference type="AlphaFoldDB" id="A0AAD0HL37"/>
<protein>
    <recommendedName>
        <fullName evidence="1">YopX protein domain-containing protein</fullName>
    </recommendedName>
</protein>
<proteinExistence type="predicted"/>
<evidence type="ECO:0000313" key="3">
    <source>
        <dbReference type="Proteomes" id="UP000264960"/>
    </source>
</evidence>
<dbReference type="Pfam" id="PF09643">
    <property type="entry name" value="YopX"/>
    <property type="match status" value="1"/>
</dbReference>
<name>A0AAD0HL37_BACPU</name>
<evidence type="ECO:0000259" key="1">
    <source>
        <dbReference type="Pfam" id="PF09643"/>
    </source>
</evidence>
<accession>A0AAD0HL37</accession>
<dbReference type="InterPro" id="IPR019096">
    <property type="entry name" value="YopX_protein"/>
</dbReference>
<gene>
    <name evidence="2" type="ORF">C5695_05165</name>
</gene>
<sequence length="119" mass="13490">MTGGKGMREIKFRGWNGSRIGMMAPTFDGDVNEIFADKHGDYMQYTGLKDKNGVEIYEGDIVIDDQMNTAQIVFDDGCFCLIGYLGDLRTHPLRDYLFCGKTFEVIGNIYENPELLTEK</sequence>
<reference evidence="2 3" key="1">
    <citation type="submission" date="2018-02" db="EMBL/GenBank/DDBJ databases">
        <title>The complete genome of two Bacillus pumilus strains from Cuatro Cienegas, Coahuila, Mexico.</title>
        <authorList>
            <person name="Zarza E."/>
            <person name="Alcaraz L.D."/>
            <person name="Aguilar-Salinas B."/>
            <person name="Islas A."/>
            <person name="Olmedo-Alvarez G."/>
        </authorList>
    </citation>
    <scope>NUCLEOTIDE SEQUENCE [LARGE SCALE GENOMIC DNA]</scope>
    <source>
        <strain evidence="2 3">145</strain>
    </source>
</reference>
<organism evidence="2 3">
    <name type="scientific">Bacillus pumilus</name>
    <name type="common">Bacillus mesentericus</name>
    <dbReference type="NCBI Taxonomy" id="1408"/>
    <lineage>
        <taxon>Bacteria</taxon>
        <taxon>Bacillati</taxon>
        <taxon>Bacillota</taxon>
        <taxon>Bacilli</taxon>
        <taxon>Bacillales</taxon>
        <taxon>Bacillaceae</taxon>
        <taxon>Bacillus</taxon>
    </lineage>
</organism>
<dbReference type="SUPFAM" id="SSF159006">
    <property type="entry name" value="YopX-like"/>
    <property type="match status" value="1"/>
</dbReference>
<dbReference type="EMBL" id="CP027116">
    <property type="protein sequence ID" value="AVM23246.1"/>
    <property type="molecule type" value="Genomic_DNA"/>
</dbReference>
<evidence type="ECO:0000313" key="2">
    <source>
        <dbReference type="EMBL" id="AVM23246.1"/>
    </source>
</evidence>